<gene>
    <name evidence="2" type="ORF">AAFC00_001296</name>
</gene>
<evidence type="ECO:0000259" key="1">
    <source>
        <dbReference type="Pfam" id="PF01738"/>
    </source>
</evidence>
<dbReference type="PANTHER" id="PTHR17630:SF55">
    <property type="entry name" value="DIENELACTONE HYDROLASE FAMILY PROTEIN (AFU_ORTHOLOGUE AFUA_1G01900)"/>
    <property type="match status" value="1"/>
</dbReference>
<dbReference type="GeneID" id="95974999"/>
<reference evidence="2 3" key="1">
    <citation type="submission" date="2024-07" db="EMBL/GenBank/DDBJ databases">
        <title>Draft sequence of the Neodothiora populina.</title>
        <authorList>
            <person name="Drown D.D."/>
            <person name="Schuette U.S."/>
            <person name="Buechlein A.B."/>
            <person name="Rusch D.R."/>
            <person name="Winton L.W."/>
            <person name="Adams G.A."/>
        </authorList>
    </citation>
    <scope>NUCLEOTIDE SEQUENCE [LARGE SCALE GENOMIC DNA]</scope>
    <source>
        <strain evidence="2 3">CPC 39397</strain>
    </source>
</reference>
<dbReference type="Gene3D" id="3.40.50.1820">
    <property type="entry name" value="alpha/beta hydrolase"/>
    <property type="match status" value="1"/>
</dbReference>
<dbReference type="InterPro" id="IPR029058">
    <property type="entry name" value="AB_hydrolase_fold"/>
</dbReference>
<dbReference type="SUPFAM" id="SSF53474">
    <property type="entry name" value="alpha/beta-Hydrolases"/>
    <property type="match status" value="1"/>
</dbReference>
<evidence type="ECO:0000313" key="2">
    <source>
        <dbReference type="EMBL" id="KAL1311088.1"/>
    </source>
</evidence>
<accession>A0ABR3PNE9</accession>
<protein>
    <recommendedName>
        <fullName evidence="1">Dienelactone hydrolase domain-containing protein</fullName>
    </recommendedName>
</protein>
<name>A0ABR3PNE9_9PEZI</name>
<dbReference type="EMBL" id="JBFMKM010000003">
    <property type="protein sequence ID" value="KAL1311088.1"/>
    <property type="molecule type" value="Genomic_DNA"/>
</dbReference>
<feature type="domain" description="Dienelactone hydrolase" evidence="1">
    <location>
        <begin position="34"/>
        <end position="242"/>
    </location>
</feature>
<comment type="caution">
    <text evidence="2">The sequence shown here is derived from an EMBL/GenBank/DDBJ whole genome shotgun (WGS) entry which is preliminary data.</text>
</comment>
<evidence type="ECO:0000313" key="3">
    <source>
        <dbReference type="Proteomes" id="UP001562354"/>
    </source>
</evidence>
<organism evidence="2 3">
    <name type="scientific">Neodothiora populina</name>
    <dbReference type="NCBI Taxonomy" id="2781224"/>
    <lineage>
        <taxon>Eukaryota</taxon>
        <taxon>Fungi</taxon>
        <taxon>Dikarya</taxon>
        <taxon>Ascomycota</taxon>
        <taxon>Pezizomycotina</taxon>
        <taxon>Dothideomycetes</taxon>
        <taxon>Dothideomycetidae</taxon>
        <taxon>Dothideales</taxon>
        <taxon>Dothioraceae</taxon>
        <taxon>Neodothiora</taxon>
    </lineage>
</organism>
<sequence length="243" mass="26786">MSDCCKSGYKWDASPSGKETKLGSNNAYVTGSNPDAAIMIVHDVFGWTLPNVRVLADHYAKEANATVYIPDFFGGEVVDPDAMSDPEKKAKFDLMAFLGRNSKEKRFPEIKSCAQALKGQYKKVGAIGFCWGGWAVFQLGAKGNNLVDAISTAHPSLLKPEEVDALAVPCQILSPENDFMYTQELKDYTNSKIPQLGVDYDYQYFTGLSHGFAVRGDPSDPAQKMGVERAKNVVCSWFTEYLH</sequence>
<dbReference type="InterPro" id="IPR002925">
    <property type="entry name" value="Dienelactn_hydro"/>
</dbReference>
<keyword evidence="3" id="KW-1185">Reference proteome</keyword>
<dbReference type="Pfam" id="PF01738">
    <property type="entry name" value="DLH"/>
    <property type="match status" value="1"/>
</dbReference>
<proteinExistence type="predicted"/>
<dbReference type="PANTHER" id="PTHR17630">
    <property type="entry name" value="DIENELACTONE HYDROLASE"/>
    <property type="match status" value="1"/>
</dbReference>
<dbReference type="RefSeq" id="XP_069203937.1">
    <property type="nucleotide sequence ID" value="XM_069340469.1"/>
</dbReference>
<dbReference type="Proteomes" id="UP001562354">
    <property type="component" value="Unassembled WGS sequence"/>
</dbReference>